<evidence type="ECO:0000313" key="13">
    <source>
        <dbReference type="WBParaSite" id="SBAD_0000863101-mRNA-1"/>
    </source>
</evidence>
<feature type="region of interest" description="Disordered" evidence="9">
    <location>
        <begin position="402"/>
        <end position="438"/>
    </location>
</feature>
<dbReference type="OrthoDB" id="6417226at2759"/>
<dbReference type="FunFam" id="3.30.160.60:FF:000081">
    <property type="entry name" value="Zinc finger homeobox protein 4"/>
    <property type="match status" value="1"/>
</dbReference>
<evidence type="ECO:0000313" key="11">
    <source>
        <dbReference type="EMBL" id="VDP16494.1"/>
    </source>
</evidence>
<sequence length="438" mass="47865">CSFCLRNQPHPRLARGENYSCGYKPYRCNVCKYSTTTKGNLSIHMQSDKHLSNVHELQQAIASDGTGIGPSVAFLKPSAVIATSTSAMSPEEAGSSSTEDGVSSSALNRKCKSSFRCDVCNYETNIARNLRIHMTSEKHAQNLLLIQPHLNLLHAGSAAAYATGLVADALESASMPSTDTSGHLSTAYPPALNSLCLESQFREGDILRTYILLQDEQLWSSGSLSSKLFQCCICIRFMCESIDQLSSHIYADRSKSSDEDVSVVNHVREGGESNEWRLNFLNQNNPVQLRCVACNELCTNLHKLQSHVTSLRHGCSVRAWRTVDTAMTEAGQDGQGAPALLLCTLCRFYAASRSQMFAHLHSAAHVTAASRYVAMIEELAPGCCSDPLPDWVQVRRAPSDALEEDDCEIDEDDEVEAETERLEPGDIAASADSHGWVP</sequence>
<keyword evidence="4" id="KW-0863">Zinc-finger</keyword>
<dbReference type="Proteomes" id="UP000270296">
    <property type="component" value="Unassembled WGS sequence"/>
</dbReference>
<evidence type="ECO:0000259" key="10">
    <source>
        <dbReference type="SMART" id="SM00355"/>
    </source>
</evidence>
<dbReference type="AlphaFoldDB" id="A0A183IXH4"/>
<dbReference type="SMART" id="SM00355">
    <property type="entry name" value="ZnF_C2H2"/>
    <property type="match status" value="4"/>
</dbReference>
<gene>
    <name evidence="11" type="ORF">SBAD_LOCUS8322</name>
</gene>
<keyword evidence="6" id="KW-0238">DNA-binding</keyword>
<organism evidence="13">
    <name type="scientific">Soboliphyme baturini</name>
    <dbReference type="NCBI Taxonomy" id="241478"/>
    <lineage>
        <taxon>Eukaryota</taxon>
        <taxon>Metazoa</taxon>
        <taxon>Ecdysozoa</taxon>
        <taxon>Nematoda</taxon>
        <taxon>Enoplea</taxon>
        <taxon>Dorylaimia</taxon>
        <taxon>Dioctophymatida</taxon>
        <taxon>Dioctophymatoidea</taxon>
        <taxon>Soboliphymatidae</taxon>
        <taxon>Soboliphyme</taxon>
    </lineage>
</organism>
<evidence type="ECO:0000256" key="3">
    <source>
        <dbReference type="ARBA" id="ARBA00022737"/>
    </source>
</evidence>
<dbReference type="WBParaSite" id="SBAD_0000863101-mRNA-1">
    <property type="protein sequence ID" value="SBAD_0000863101-mRNA-1"/>
    <property type="gene ID" value="SBAD_0000863101"/>
</dbReference>
<dbReference type="PANTHER" id="PTHR45891">
    <property type="entry name" value="ZINC FINGER HOMEOBOX PROTEIN"/>
    <property type="match status" value="1"/>
</dbReference>
<evidence type="ECO:0000256" key="2">
    <source>
        <dbReference type="ARBA" id="ARBA00022723"/>
    </source>
</evidence>
<feature type="domain" description="C2H2-type" evidence="10">
    <location>
        <begin position="115"/>
        <end position="139"/>
    </location>
</feature>
<dbReference type="InterPro" id="IPR013087">
    <property type="entry name" value="Znf_C2H2_type"/>
</dbReference>
<reference evidence="11 12" key="2">
    <citation type="submission" date="2018-11" db="EMBL/GenBank/DDBJ databases">
        <authorList>
            <consortium name="Pathogen Informatics"/>
        </authorList>
    </citation>
    <scope>NUCLEOTIDE SEQUENCE [LARGE SCALE GENOMIC DNA]</scope>
</reference>
<keyword evidence="3" id="KW-0677">Repeat</keyword>
<feature type="domain" description="C2H2-type" evidence="10">
    <location>
        <begin position="26"/>
        <end position="50"/>
    </location>
</feature>
<dbReference type="PANTHER" id="PTHR45891:SF3">
    <property type="entry name" value="ZINC FINGER PROTEIN 2"/>
    <property type="match status" value="1"/>
</dbReference>
<keyword evidence="2" id="KW-0479">Metal-binding</keyword>
<keyword evidence="8" id="KW-0539">Nucleus</keyword>
<accession>A0A183IXH4</accession>
<evidence type="ECO:0000256" key="7">
    <source>
        <dbReference type="ARBA" id="ARBA00023155"/>
    </source>
</evidence>
<dbReference type="InterPro" id="IPR036236">
    <property type="entry name" value="Znf_C2H2_sf"/>
</dbReference>
<feature type="domain" description="C2H2-type" evidence="10">
    <location>
        <begin position="341"/>
        <end position="365"/>
    </location>
</feature>
<dbReference type="EMBL" id="UZAM01011479">
    <property type="protein sequence ID" value="VDP16494.1"/>
    <property type="molecule type" value="Genomic_DNA"/>
</dbReference>
<evidence type="ECO:0000256" key="5">
    <source>
        <dbReference type="ARBA" id="ARBA00022833"/>
    </source>
</evidence>
<evidence type="ECO:0000313" key="12">
    <source>
        <dbReference type="Proteomes" id="UP000270296"/>
    </source>
</evidence>
<dbReference type="GO" id="GO:0005634">
    <property type="term" value="C:nucleus"/>
    <property type="evidence" value="ECO:0007669"/>
    <property type="project" value="UniProtKB-SubCell"/>
</dbReference>
<dbReference type="SUPFAM" id="SSF57667">
    <property type="entry name" value="beta-beta-alpha zinc fingers"/>
    <property type="match status" value="2"/>
</dbReference>
<dbReference type="GO" id="GO:0000981">
    <property type="term" value="F:DNA-binding transcription factor activity, RNA polymerase II-specific"/>
    <property type="evidence" value="ECO:0007669"/>
    <property type="project" value="TreeGrafter"/>
</dbReference>
<evidence type="ECO:0000256" key="8">
    <source>
        <dbReference type="ARBA" id="ARBA00023242"/>
    </source>
</evidence>
<feature type="domain" description="C2H2-type" evidence="10">
    <location>
        <begin position="289"/>
        <end position="313"/>
    </location>
</feature>
<keyword evidence="5" id="KW-0862">Zinc</keyword>
<keyword evidence="7" id="KW-0371">Homeobox</keyword>
<keyword evidence="12" id="KW-1185">Reference proteome</keyword>
<feature type="compositionally biased region" description="Acidic residues" evidence="9">
    <location>
        <begin position="402"/>
        <end position="417"/>
    </location>
</feature>
<reference evidence="13" key="1">
    <citation type="submission" date="2016-06" db="UniProtKB">
        <authorList>
            <consortium name="WormBaseParasite"/>
        </authorList>
    </citation>
    <scope>IDENTIFICATION</scope>
</reference>
<proteinExistence type="predicted"/>
<evidence type="ECO:0000256" key="4">
    <source>
        <dbReference type="ARBA" id="ARBA00022771"/>
    </source>
</evidence>
<evidence type="ECO:0000256" key="1">
    <source>
        <dbReference type="ARBA" id="ARBA00004123"/>
    </source>
</evidence>
<dbReference type="GO" id="GO:0000978">
    <property type="term" value="F:RNA polymerase II cis-regulatory region sequence-specific DNA binding"/>
    <property type="evidence" value="ECO:0007669"/>
    <property type="project" value="TreeGrafter"/>
</dbReference>
<dbReference type="Gene3D" id="3.30.160.60">
    <property type="entry name" value="Classic Zinc Finger"/>
    <property type="match status" value="1"/>
</dbReference>
<evidence type="ECO:0000256" key="6">
    <source>
        <dbReference type="ARBA" id="ARBA00023125"/>
    </source>
</evidence>
<dbReference type="Pfam" id="PF12874">
    <property type="entry name" value="zf-met"/>
    <property type="match status" value="2"/>
</dbReference>
<protein>
    <submittedName>
        <fullName evidence="13">C2H2-type domain-containing protein</fullName>
    </submittedName>
</protein>
<dbReference type="GO" id="GO:0008270">
    <property type="term" value="F:zinc ion binding"/>
    <property type="evidence" value="ECO:0007669"/>
    <property type="project" value="UniProtKB-KW"/>
</dbReference>
<dbReference type="InterPro" id="IPR051968">
    <property type="entry name" value="ZnFinger_Homeobox_TR"/>
</dbReference>
<evidence type="ECO:0000256" key="9">
    <source>
        <dbReference type="SAM" id="MobiDB-lite"/>
    </source>
</evidence>
<name>A0A183IXH4_9BILA</name>
<comment type="subcellular location">
    <subcellularLocation>
        <location evidence="1">Nucleus</location>
    </subcellularLocation>
</comment>